<evidence type="ECO:0000313" key="3">
    <source>
        <dbReference type="Proteomes" id="UP000198582"/>
    </source>
</evidence>
<evidence type="ECO:0008006" key="4">
    <source>
        <dbReference type="Google" id="ProtNLM"/>
    </source>
</evidence>
<accession>A0A1H8YKS5</accession>
<dbReference type="RefSeq" id="WP_091626571.1">
    <property type="nucleotide sequence ID" value="NZ_FOEF01000022.1"/>
</dbReference>
<dbReference type="Proteomes" id="UP000198582">
    <property type="component" value="Unassembled WGS sequence"/>
</dbReference>
<dbReference type="AlphaFoldDB" id="A0A1H8YKS5"/>
<sequence length="143" mass="13995">MRTTTDGRLPGGLGFPLGGAAVVVAAIVTDLGGATAHPVYALVALVLVVLGAAAVTTPAATTGVALVAWAVDSGFVLGREGRLVFDAATGRAALVLAAATVLGLAASAIVRAARRSVAVPRLAVVPAPRAPEPQRGTDRVASA</sequence>
<proteinExistence type="predicted"/>
<protein>
    <recommendedName>
        <fullName evidence="4">DUF4118 domain-containing protein</fullName>
    </recommendedName>
</protein>
<feature type="transmembrane region" description="Helical" evidence="1">
    <location>
        <begin position="12"/>
        <end position="32"/>
    </location>
</feature>
<gene>
    <name evidence="2" type="ORF">SAMN04489732_12241</name>
</gene>
<dbReference type="EMBL" id="FOEF01000022">
    <property type="protein sequence ID" value="SEP52756.1"/>
    <property type="molecule type" value="Genomic_DNA"/>
</dbReference>
<organism evidence="2 3">
    <name type="scientific">Amycolatopsis saalfeldensis</name>
    <dbReference type="NCBI Taxonomy" id="394193"/>
    <lineage>
        <taxon>Bacteria</taxon>
        <taxon>Bacillati</taxon>
        <taxon>Actinomycetota</taxon>
        <taxon>Actinomycetes</taxon>
        <taxon>Pseudonocardiales</taxon>
        <taxon>Pseudonocardiaceae</taxon>
        <taxon>Amycolatopsis</taxon>
    </lineage>
</organism>
<reference evidence="2 3" key="1">
    <citation type="submission" date="2016-10" db="EMBL/GenBank/DDBJ databases">
        <authorList>
            <person name="de Groot N.N."/>
        </authorList>
    </citation>
    <scope>NUCLEOTIDE SEQUENCE [LARGE SCALE GENOMIC DNA]</scope>
    <source>
        <strain evidence="2 3">DSM 44993</strain>
    </source>
</reference>
<keyword evidence="3" id="KW-1185">Reference proteome</keyword>
<keyword evidence="1" id="KW-0472">Membrane</keyword>
<evidence type="ECO:0000313" key="2">
    <source>
        <dbReference type="EMBL" id="SEP52756.1"/>
    </source>
</evidence>
<feature type="transmembrane region" description="Helical" evidence="1">
    <location>
        <begin position="91"/>
        <end position="113"/>
    </location>
</feature>
<name>A0A1H8YKS5_9PSEU</name>
<dbReference type="STRING" id="394193.SAMN04489732_12241"/>
<keyword evidence="1" id="KW-0812">Transmembrane</keyword>
<evidence type="ECO:0000256" key="1">
    <source>
        <dbReference type="SAM" id="Phobius"/>
    </source>
</evidence>
<keyword evidence="1" id="KW-1133">Transmembrane helix</keyword>
<feature type="transmembrane region" description="Helical" evidence="1">
    <location>
        <begin position="39"/>
        <end position="71"/>
    </location>
</feature>